<reference evidence="1 2" key="1">
    <citation type="submission" date="2021-07" db="EMBL/GenBank/DDBJ databases">
        <title>A novel Jannaschia species isolated from marine dinoflagellate Ceratoperidinium margalefii.</title>
        <authorList>
            <person name="Jiang Y."/>
            <person name="Li Z."/>
        </authorList>
    </citation>
    <scope>NUCLEOTIDE SEQUENCE [LARGE SCALE GENOMIC DNA]</scope>
    <source>
        <strain evidence="1 2">J12C1-MA-4</strain>
    </source>
</reference>
<dbReference type="Pfam" id="PF20083">
    <property type="entry name" value="DUF6477"/>
    <property type="match status" value="1"/>
</dbReference>
<name>A0A8F6Y9W2_9RHOB</name>
<dbReference type="AlphaFoldDB" id="A0A8F6Y9W2"/>
<dbReference type="InterPro" id="IPR045516">
    <property type="entry name" value="DUF6477"/>
</dbReference>
<dbReference type="EMBL" id="CP079194">
    <property type="protein sequence ID" value="QXT38316.1"/>
    <property type="molecule type" value="Genomic_DNA"/>
</dbReference>
<dbReference type="Proteomes" id="UP000825009">
    <property type="component" value="Chromosome"/>
</dbReference>
<gene>
    <name evidence="1" type="ORF">KYE46_10165</name>
</gene>
<evidence type="ECO:0000313" key="1">
    <source>
        <dbReference type="EMBL" id="QXT38316.1"/>
    </source>
</evidence>
<accession>A0A8F6Y9W2</accession>
<dbReference type="KEGG" id="gce:KYE46_10165"/>
<sequence>MTDLTTHLSQMHRPGLLVKAATLACVTGDAHRRAKRRPVGKLLAEEEMLNAARLGGGIGYSPTRHVQVMSALLAAARGVS</sequence>
<keyword evidence="2" id="KW-1185">Reference proteome</keyword>
<organism evidence="1 2">
    <name type="scientific">Gymnodinialimonas ceratoperidinii</name>
    <dbReference type="NCBI Taxonomy" id="2856823"/>
    <lineage>
        <taxon>Bacteria</taxon>
        <taxon>Pseudomonadati</taxon>
        <taxon>Pseudomonadota</taxon>
        <taxon>Alphaproteobacteria</taxon>
        <taxon>Rhodobacterales</taxon>
        <taxon>Paracoccaceae</taxon>
        <taxon>Gymnodinialimonas</taxon>
    </lineage>
</organism>
<evidence type="ECO:0000313" key="2">
    <source>
        <dbReference type="Proteomes" id="UP000825009"/>
    </source>
</evidence>
<dbReference type="RefSeq" id="WP_219000513.1">
    <property type="nucleotide sequence ID" value="NZ_CP079194.1"/>
</dbReference>
<proteinExistence type="predicted"/>
<protein>
    <submittedName>
        <fullName evidence="1">Uncharacterized protein</fullName>
    </submittedName>
</protein>